<dbReference type="EMBL" id="FNRT01000002">
    <property type="protein sequence ID" value="SEB49671.1"/>
    <property type="molecule type" value="Genomic_DNA"/>
</dbReference>
<sequence>MGFLDRFRRAPSTPAAPVVSASSDVSDDDVREAARERVLPGFMARDDVVAAVGDYLEIEGDPRVERVVGEIWDQRRADEDTWTGPGDFARVEAAFADLAEQGVVGRMSFTCCQTCGTAEIDDERTPLADVPDGDYAFREWGYTFFHEQDAERLADDEATLYLSYSTFCPAPDVDESLLARWREGDESARGEVIAASDAAVGHRVADALRARGLEVTWAGDTGQRVEVAIRDWRKPLPR</sequence>
<evidence type="ECO:0000259" key="1">
    <source>
        <dbReference type="Pfam" id="PF21831"/>
    </source>
</evidence>
<dbReference type="Proteomes" id="UP000198742">
    <property type="component" value="Unassembled WGS sequence"/>
</dbReference>
<protein>
    <recommendedName>
        <fullName evidence="1">DUF6891 domain-containing protein</fullName>
    </recommendedName>
</protein>
<dbReference type="STRING" id="402596.SAMN04489844_0295"/>
<feature type="domain" description="DUF6891" evidence="1">
    <location>
        <begin position="27"/>
        <end position="234"/>
    </location>
</feature>
<accession>A0A1H4JTR6</accession>
<gene>
    <name evidence="2" type="ORF">SAMN04489844_0295</name>
</gene>
<dbReference type="Pfam" id="PF21831">
    <property type="entry name" value="DUF6891"/>
    <property type="match status" value="1"/>
</dbReference>
<dbReference type="InterPro" id="IPR054186">
    <property type="entry name" value="DUF6891"/>
</dbReference>
<dbReference type="AlphaFoldDB" id="A0A1H4JTR6"/>
<dbReference type="RefSeq" id="WP_217630228.1">
    <property type="nucleotide sequence ID" value="NZ_FNRT01000002.1"/>
</dbReference>
<proteinExistence type="predicted"/>
<name>A0A1H4JTR6_9ACTN</name>
<keyword evidence="3" id="KW-1185">Reference proteome</keyword>
<reference evidence="3" key="1">
    <citation type="submission" date="2016-10" db="EMBL/GenBank/DDBJ databases">
        <authorList>
            <person name="Varghese N."/>
            <person name="Submissions S."/>
        </authorList>
    </citation>
    <scope>NUCLEOTIDE SEQUENCE [LARGE SCALE GENOMIC DNA]</scope>
    <source>
        <strain evidence="3">DSM 22017</strain>
    </source>
</reference>
<organism evidence="2 3">
    <name type="scientific">Nocardioides exalbidus</name>
    <dbReference type="NCBI Taxonomy" id="402596"/>
    <lineage>
        <taxon>Bacteria</taxon>
        <taxon>Bacillati</taxon>
        <taxon>Actinomycetota</taxon>
        <taxon>Actinomycetes</taxon>
        <taxon>Propionibacteriales</taxon>
        <taxon>Nocardioidaceae</taxon>
        <taxon>Nocardioides</taxon>
    </lineage>
</organism>
<evidence type="ECO:0000313" key="3">
    <source>
        <dbReference type="Proteomes" id="UP000198742"/>
    </source>
</evidence>
<evidence type="ECO:0000313" key="2">
    <source>
        <dbReference type="EMBL" id="SEB49671.1"/>
    </source>
</evidence>